<feature type="region of interest" description="Disordered" evidence="1">
    <location>
        <begin position="1"/>
        <end position="20"/>
    </location>
</feature>
<dbReference type="Proteomes" id="UP001595884">
    <property type="component" value="Unassembled WGS sequence"/>
</dbReference>
<gene>
    <name evidence="2" type="ORF">ACFO7V_00490</name>
</gene>
<evidence type="ECO:0000313" key="3">
    <source>
        <dbReference type="Proteomes" id="UP001595884"/>
    </source>
</evidence>
<keyword evidence="3" id="KW-1185">Reference proteome</keyword>
<accession>A0ABV9MJ43</accession>
<sequence length="204" mass="21022">MQQSALKDPTAGRFTSTTSGATLSNAPGLYVGAPSEGQHMNKQTKKFLITAGIGAIAMGLTACGPLDTPSPGARAYGGIEPTTSTQESLASRVPPDEMDSPGFDVVVADPLLKGTTSTDVPLGMGRFVSIWVDCDRATSHLRVRVTAANGAKLLDDTQACDFNGAAFVSNATEGSPTEQAKVLVEAPGSVVYRIFVGAEGSRNS</sequence>
<protein>
    <submittedName>
        <fullName evidence="2">Uncharacterized protein</fullName>
    </submittedName>
</protein>
<proteinExistence type="predicted"/>
<comment type="caution">
    <text evidence="2">The sequence shown here is derived from an EMBL/GenBank/DDBJ whole genome shotgun (WGS) entry which is preliminary data.</text>
</comment>
<dbReference type="EMBL" id="JBHSHE010000002">
    <property type="protein sequence ID" value="MFC4714628.1"/>
    <property type="molecule type" value="Genomic_DNA"/>
</dbReference>
<reference evidence="3" key="1">
    <citation type="journal article" date="2019" name="Int. J. Syst. Evol. Microbiol.">
        <title>The Global Catalogue of Microorganisms (GCM) 10K type strain sequencing project: providing services to taxonomists for standard genome sequencing and annotation.</title>
        <authorList>
            <consortium name="The Broad Institute Genomics Platform"/>
            <consortium name="The Broad Institute Genome Sequencing Center for Infectious Disease"/>
            <person name="Wu L."/>
            <person name="Ma J."/>
        </authorList>
    </citation>
    <scope>NUCLEOTIDE SEQUENCE [LARGE SCALE GENOMIC DNA]</scope>
    <source>
        <strain evidence="3">CGMCC 1.12849</strain>
    </source>
</reference>
<evidence type="ECO:0000313" key="2">
    <source>
        <dbReference type="EMBL" id="MFC4714628.1"/>
    </source>
</evidence>
<evidence type="ECO:0000256" key="1">
    <source>
        <dbReference type="SAM" id="MobiDB-lite"/>
    </source>
</evidence>
<organism evidence="2 3">
    <name type="scientific">Glutamicibacter bergerei</name>
    <dbReference type="NCBI Taxonomy" id="256702"/>
    <lineage>
        <taxon>Bacteria</taxon>
        <taxon>Bacillati</taxon>
        <taxon>Actinomycetota</taxon>
        <taxon>Actinomycetes</taxon>
        <taxon>Micrococcales</taxon>
        <taxon>Micrococcaceae</taxon>
        <taxon>Glutamicibacter</taxon>
    </lineage>
</organism>
<name>A0ABV9MJ43_9MICC</name>